<accession>A0ABQ7T053</accession>
<reference evidence="12 13" key="1">
    <citation type="journal article" date="2022" name="Gigascience">
        <title>A chromosome-level genome assembly and annotation of the desert horned lizard, Phrynosoma platyrhinos, provides insight into chromosomal rearrangements among reptiles.</title>
        <authorList>
            <person name="Koochekian N."/>
            <person name="Ascanio A."/>
            <person name="Farleigh K."/>
            <person name="Card D.C."/>
            <person name="Schield D.R."/>
            <person name="Castoe T.A."/>
            <person name="Jezkova T."/>
        </authorList>
    </citation>
    <scope>NUCLEOTIDE SEQUENCE [LARGE SCALE GENOMIC DNA]</scope>
    <source>
        <strain evidence="12">NK-2021</strain>
    </source>
</reference>
<evidence type="ECO:0000313" key="12">
    <source>
        <dbReference type="EMBL" id="KAH0622688.1"/>
    </source>
</evidence>
<feature type="transmembrane region" description="Helical" evidence="9">
    <location>
        <begin position="78"/>
        <end position="100"/>
    </location>
</feature>
<evidence type="ECO:0000259" key="11">
    <source>
        <dbReference type="Pfam" id="PF16916"/>
    </source>
</evidence>
<evidence type="ECO:0000256" key="5">
    <source>
        <dbReference type="ARBA" id="ARBA00022833"/>
    </source>
</evidence>
<proteinExistence type="inferred from homology"/>
<comment type="subcellular location">
    <subcellularLocation>
        <location evidence="1">Membrane</location>
        <topology evidence="1">Multi-pass membrane protein</topology>
    </subcellularLocation>
</comment>
<keyword evidence="13" id="KW-1185">Reference proteome</keyword>
<keyword evidence="4 9" id="KW-0812">Transmembrane</keyword>
<dbReference type="NCBIfam" id="TIGR01297">
    <property type="entry name" value="CDF"/>
    <property type="match status" value="1"/>
</dbReference>
<feature type="transmembrane region" description="Helical" evidence="9">
    <location>
        <begin position="200"/>
        <end position="221"/>
    </location>
</feature>
<evidence type="ECO:0000256" key="4">
    <source>
        <dbReference type="ARBA" id="ARBA00022692"/>
    </source>
</evidence>
<evidence type="ECO:0000259" key="10">
    <source>
        <dbReference type="Pfam" id="PF01545"/>
    </source>
</evidence>
<keyword evidence="6 9" id="KW-1133">Transmembrane helix</keyword>
<sequence length="402" mass="44382">MGRYTGRSSRLLFMCVLSFLLFIVELSVAYIGNSLALASDAFTVLSHLISMIIGFLSVRFSRIRWHMSSTYGFPRADVVGAFGNSIFATALMFSILIEAVKRYLNPQKTEAALFVLIVGIVGLFFNVLNYVIFLDCCYCHSSVDQDVETGDFCSDNPAIVLGVLLHVMGDALGSVIVVIAASIFYALPLEADAPCNWECYIDPSLTIIMVFIILSSAFPLIKETSTILLQMVPKSVNMQILTNKLLDVPGVSSIHEVHVWELVKGKNIATLHLKCHSTSDYEEASYKMREVFHEAGVHSVTIQPEYLDQKSPEILCSAPCISKACDSHLCCSQQETFLAQVNGYNGKGGLSPTLQKSFQKKDAGEIPDEPTWAEDVVRKNSSPKDIYKEGSIPKPKKSSTRF</sequence>
<dbReference type="Proteomes" id="UP000826234">
    <property type="component" value="Unassembled WGS sequence"/>
</dbReference>
<dbReference type="InterPro" id="IPR027469">
    <property type="entry name" value="Cation_efflux_TMD_sf"/>
</dbReference>
<dbReference type="Pfam" id="PF01545">
    <property type="entry name" value="Cation_efflux"/>
    <property type="match status" value="1"/>
</dbReference>
<gene>
    <name evidence="12" type="ORF">JD844_025201</name>
</gene>
<feature type="transmembrane region" description="Helical" evidence="9">
    <location>
        <begin position="37"/>
        <end position="58"/>
    </location>
</feature>
<evidence type="ECO:0000256" key="2">
    <source>
        <dbReference type="ARBA" id="ARBA00008873"/>
    </source>
</evidence>
<protein>
    <recommendedName>
        <fullName evidence="14">Solute carrier family 30 member 10</fullName>
    </recommendedName>
</protein>
<dbReference type="Gene3D" id="1.20.1510.10">
    <property type="entry name" value="Cation efflux protein transmembrane domain"/>
    <property type="match status" value="1"/>
</dbReference>
<dbReference type="EMBL" id="JAIPUX010003289">
    <property type="protein sequence ID" value="KAH0622688.1"/>
    <property type="molecule type" value="Genomic_DNA"/>
</dbReference>
<evidence type="ECO:0000256" key="3">
    <source>
        <dbReference type="ARBA" id="ARBA00022448"/>
    </source>
</evidence>
<dbReference type="InterPro" id="IPR002524">
    <property type="entry name" value="Cation_efflux"/>
</dbReference>
<feature type="transmembrane region" description="Helical" evidence="9">
    <location>
        <begin position="12"/>
        <end position="31"/>
    </location>
</feature>
<dbReference type="InterPro" id="IPR027470">
    <property type="entry name" value="Cation_efflux_CTD"/>
</dbReference>
<keyword evidence="7 9" id="KW-0472">Membrane</keyword>
<comment type="similarity">
    <text evidence="2">Belongs to the cation diffusion facilitator (CDF) transporter (TC 2.A.4) family. SLC30A subfamily.</text>
</comment>
<evidence type="ECO:0008006" key="14">
    <source>
        <dbReference type="Google" id="ProtNLM"/>
    </source>
</evidence>
<dbReference type="Pfam" id="PF16916">
    <property type="entry name" value="ZT_dimer"/>
    <property type="match status" value="1"/>
</dbReference>
<dbReference type="PANTHER" id="PTHR45820">
    <property type="entry name" value="FI23527P1"/>
    <property type="match status" value="1"/>
</dbReference>
<dbReference type="SUPFAM" id="SSF161111">
    <property type="entry name" value="Cation efflux protein transmembrane domain-like"/>
    <property type="match status" value="1"/>
</dbReference>
<evidence type="ECO:0000256" key="6">
    <source>
        <dbReference type="ARBA" id="ARBA00022989"/>
    </source>
</evidence>
<feature type="domain" description="Cation efflux protein cytoplasmic" evidence="11">
    <location>
        <begin position="234"/>
        <end position="305"/>
    </location>
</feature>
<dbReference type="InterPro" id="IPR058533">
    <property type="entry name" value="Cation_efflux_TM"/>
</dbReference>
<evidence type="ECO:0000313" key="13">
    <source>
        <dbReference type="Proteomes" id="UP000826234"/>
    </source>
</evidence>
<feature type="region of interest" description="Disordered" evidence="8">
    <location>
        <begin position="359"/>
        <end position="402"/>
    </location>
</feature>
<evidence type="ECO:0000256" key="8">
    <source>
        <dbReference type="SAM" id="MobiDB-lite"/>
    </source>
</evidence>
<feature type="transmembrane region" description="Helical" evidence="9">
    <location>
        <begin position="159"/>
        <end position="188"/>
    </location>
</feature>
<evidence type="ECO:0000256" key="9">
    <source>
        <dbReference type="SAM" id="Phobius"/>
    </source>
</evidence>
<organism evidence="12 13">
    <name type="scientific">Phrynosoma platyrhinos</name>
    <name type="common">Desert horned lizard</name>
    <dbReference type="NCBI Taxonomy" id="52577"/>
    <lineage>
        <taxon>Eukaryota</taxon>
        <taxon>Metazoa</taxon>
        <taxon>Chordata</taxon>
        <taxon>Craniata</taxon>
        <taxon>Vertebrata</taxon>
        <taxon>Euteleostomi</taxon>
        <taxon>Lepidosauria</taxon>
        <taxon>Squamata</taxon>
        <taxon>Bifurcata</taxon>
        <taxon>Unidentata</taxon>
        <taxon>Episquamata</taxon>
        <taxon>Toxicofera</taxon>
        <taxon>Iguania</taxon>
        <taxon>Phrynosomatidae</taxon>
        <taxon>Phrynosomatinae</taxon>
        <taxon>Phrynosoma</taxon>
    </lineage>
</organism>
<keyword evidence="5" id="KW-0862">Zinc</keyword>
<name>A0ABQ7T053_PHRPL</name>
<comment type="caution">
    <text evidence="12">The sequence shown here is derived from an EMBL/GenBank/DDBJ whole genome shotgun (WGS) entry which is preliminary data.</text>
</comment>
<keyword evidence="3" id="KW-0813">Transport</keyword>
<feature type="transmembrane region" description="Helical" evidence="9">
    <location>
        <begin position="112"/>
        <end position="138"/>
    </location>
</feature>
<feature type="domain" description="Cation efflux protein transmembrane" evidence="10">
    <location>
        <begin position="13"/>
        <end position="229"/>
    </location>
</feature>
<dbReference type="PANTHER" id="PTHR45820:SF3">
    <property type="entry name" value="CALCIUM_MANGANESE ANTIPORTER SLC30A10"/>
    <property type="match status" value="1"/>
</dbReference>
<evidence type="ECO:0000256" key="7">
    <source>
        <dbReference type="ARBA" id="ARBA00023136"/>
    </source>
</evidence>
<evidence type="ECO:0000256" key="1">
    <source>
        <dbReference type="ARBA" id="ARBA00004141"/>
    </source>
</evidence>